<sequence>MWIVEGWTNDEDYPHDTNTKNFMSSLFYSFQSFFGNGDYRWNPHTLPGRLALTALGVFTLIVLTTYTGMVTTILLRREDSGQIRSLTMAMQQEKKICILEANLESVGARYDIYALAVPVASAREALPKMDANECHAALLTEDEWNAARAGLYDEGDKSKHCNKLQTGDIVYTIVNAIPVRQDLQPAISWAISKELAQGTYVRAEQEAKKQFLPPSQCVDDFDDEENVRSLGLSEMMGAMIIAFVGCTGSILMFLCKEELRGNGCCYKKVFCKRKLSRVASQDGFSTASDDDYASMIHRRKTASYSTKPPPGGGSVEMTSIGEGKGSKEGEDDVETANNHRRRALERTASTRVAGMALGSGGRSERLAINERYLAAPSLAERFFGFSDGDPRQPRNVRLDNHTLNTMARLLYGRKRVVKGTCKFLKSDSQLKVQDVPMLIDLISEAVVERSRPGNGVVMNKDEKNAKATTTAR</sequence>
<feature type="transmembrane region" description="Helical" evidence="2">
    <location>
        <begin position="50"/>
        <end position="75"/>
    </location>
</feature>
<evidence type="ECO:0000313" key="4">
    <source>
        <dbReference type="EMBL" id="CAD9575800.1"/>
    </source>
</evidence>
<keyword evidence="2" id="KW-1133">Transmembrane helix</keyword>
<feature type="domain" description="Ionotropic glutamate receptor C-terminal" evidence="3">
    <location>
        <begin position="7"/>
        <end position="246"/>
    </location>
</feature>
<dbReference type="AlphaFoldDB" id="A0A6T7GEM9"/>
<dbReference type="EMBL" id="HBHA01000131">
    <property type="protein sequence ID" value="CAD9575800.1"/>
    <property type="molecule type" value="Transcribed_RNA"/>
</dbReference>
<keyword evidence="2" id="KW-0472">Membrane</keyword>
<proteinExistence type="predicted"/>
<evidence type="ECO:0000256" key="2">
    <source>
        <dbReference type="SAM" id="Phobius"/>
    </source>
</evidence>
<evidence type="ECO:0000259" key="3">
    <source>
        <dbReference type="Pfam" id="PF00060"/>
    </source>
</evidence>
<dbReference type="GO" id="GO:0015276">
    <property type="term" value="F:ligand-gated monoatomic ion channel activity"/>
    <property type="evidence" value="ECO:0007669"/>
    <property type="project" value="InterPro"/>
</dbReference>
<protein>
    <recommendedName>
        <fullName evidence="3">Ionotropic glutamate receptor C-terminal domain-containing protein</fullName>
    </recommendedName>
</protein>
<reference evidence="4" key="1">
    <citation type="submission" date="2021-01" db="EMBL/GenBank/DDBJ databases">
        <authorList>
            <person name="Corre E."/>
            <person name="Pelletier E."/>
            <person name="Niang G."/>
            <person name="Scheremetjew M."/>
            <person name="Finn R."/>
            <person name="Kale V."/>
            <person name="Holt S."/>
            <person name="Cochrane G."/>
            <person name="Meng A."/>
            <person name="Brown T."/>
            <person name="Cohen L."/>
        </authorList>
    </citation>
    <scope>NUCLEOTIDE SEQUENCE</scope>
    <source>
        <strain evidence="4">CCMP1258.1</strain>
    </source>
</reference>
<evidence type="ECO:0000256" key="1">
    <source>
        <dbReference type="SAM" id="MobiDB-lite"/>
    </source>
</evidence>
<dbReference type="SUPFAM" id="SSF81324">
    <property type="entry name" value="Voltage-gated potassium channels"/>
    <property type="match status" value="1"/>
</dbReference>
<dbReference type="InterPro" id="IPR001320">
    <property type="entry name" value="Iontro_rcpt_C"/>
</dbReference>
<dbReference type="Gene3D" id="1.10.287.70">
    <property type="match status" value="1"/>
</dbReference>
<accession>A0A6T7GEM9</accession>
<organism evidence="4">
    <name type="scientific">Bigelowiella natans</name>
    <name type="common">Pedinomonas minutissima</name>
    <name type="synonym">Chlorarachnion sp. (strain CCMP621)</name>
    <dbReference type="NCBI Taxonomy" id="227086"/>
    <lineage>
        <taxon>Eukaryota</taxon>
        <taxon>Sar</taxon>
        <taxon>Rhizaria</taxon>
        <taxon>Cercozoa</taxon>
        <taxon>Chlorarachniophyceae</taxon>
        <taxon>Bigelowiella</taxon>
    </lineage>
</organism>
<feature type="transmembrane region" description="Helical" evidence="2">
    <location>
        <begin position="235"/>
        <end position="254"/>
    </location>
</feature>
<name>A0A6T7GEM9_BIGNA</name>
<dbReference type="GO" id="GO:0016020">
    <property type="term" value="C:membrane"/>
    <property type="evidence" value="ECO:0007669"/>
    <property type="project" value="InterPro"/>
</dbReference>
<keyword evidence="2" id="KW-0812">Transmembrane</keyword>
<gene>
    <name evidence="4" type="ORF">BIGN1055_LOCUS89</name>
</gene>
<feature type="region of interest" description="Disordered" evidence="1">
    <location>
        <begin position="299"/>
        <end position="336"/>
    </location>
</feature>
<dbReference type="Pfam" id="PF00060">
    <property type="entry name" value="Lig_chan"/>
    <property type="match status" value="1"/>
</dbReference>